<evidence type="ECO:0000313" key="4">
    <source>
        <dbReference type="Proteomes" id="UP000594468"/>
    </source>
</evidence>
<feature type="region of interest" description="Disordered" evidence="1">
    <location>
        <begin position="364"/>
        <end position="391"/>
    </location>
</feature>
<keyword evidence="4" id="KW-1185">Reference proteome</keyword>
<feature type="transmembrane region" description="Helical" evidence="2">
    <location>
        <begin position="76"/>
        <end position="95"/>
    </location>
</feature>
<feature type="transmembrane region" description="Helical" evidence="2">
    <location>
        <begin position="140"/>
        <end position="159"/>
    </location>
</feature>
<evidence type="ECO:0000313" key="3">
    <source>
        <dbReference type="EMBL" id="QPC81726.1"/>
    </source>
</evidence>
<feature type="transmembrane region" description="Helical" evidence="2">
    <location>
        <begin position="218"/>
        <end position="241"/>
    </location>
</feature>
<dbReference type="KEGG" id="pmet:G4Y79_18825"/>
<feature type="transmembrane region" description="Helical" evidence="2">
    <location>
        <begin position="44"/>
        <end position="61"/>
    </location>
</feature>
<reference evidence="3 4" key="1">
    <citation type="submission" date="2020-02" db="EMBL/GenBank/DDBJ databases">
        <authorList>
            <person name="Zheng R.K."/>
            <person name="Sun C.M."/>
        </authorList>
    </citation>
    <scope>NUCLEOTIDE SEQUENCE [LARGE SCALE GENOMIC DNA]</scope>
    <source>
        <strain evidence="4">rifampicinis</strain>
    </source>
</reference>
<sequence>MNREIIVYMELRAEVITGVWVIFILIFIRAGLKGKLVEATGRQMWLLFFLSILALSFWGRASEAALDQRFGGQPVALYLKFICLIWVCHLYLQMLQEVGSYRSRFGLLNYLAPAAIGLGLLSYILYVLFEPIMLTDLRLIIIGARDTVVLAFIGFGFMWSTLSMWRNEQIAAMRFKQTCILLFFGSFAMTTLGSISAAVMTIFRVGDSAYAAQVFQPFVYPTVLFFMLMLFPYCWIALLIYPQRLYTFYRLKRVERLIMDQLDTSAALQSRSLGAVWRQPERLEMAIYQTVIVILDCYPIFTGAGDQRRDAGCLYPADGDGFPVWHYSVAPLHRSQWSHCQMPRTSRRPILAGTASSRITRLCSTARPGKRDRSQKPVVDSITAARTSPVM</sequence>
<proteinExistence type="predicted"/>
<feature type="transmembrane region" description="Helical" evidence="2">
    <location>
        <begin position="180"/>
        <end position="206"/>
    </location>
</feature>
<dbReference type="Proteomes" id="UP000594468">
    <property type="component" value="Chromosome"/>
</dbReference>
<feature type="transmembrane region" description="Helical" evidence="2">
    <location>
        <begin position="15"/>
        <end position="32"/>
    </location>
</feature>
<dbReference type="EMBL" id="CP062983">
    <property type="protein sequence ID" value="QPC81726.1"/>
    <property type="molecule type" value="Genomic_DNA"/>
</dbReference>
<evidence type="ECO:0000256" key="1">
    <source>
        <dbReference type="SAM" id="MobiDB-lite"/>
    </source>
</evidence>
<organism evidence="3 4">
    <name type="scientific">Phototrophicus methaneseepsis</name>
    <dbReference type="NCBI Taxonomy" id="2710758"/>
    <lineage>
        <taxon>Bacteria</taxon>
        <taxon>Bacillati</taxon>
        <taxon>Chloroflexota</taxon>
        <taxon>Candidatus Thermofontia</taxon>
        <taxon>Phototrophicales</taxon>
        <taxon>Phototrophicaceae</taxon>
        <taxon>Phototrophicus</taxon>
    </lineage>
</organism>
<evidence type="ECO:0000256" key="2">
    <source>
        <dbReference type="SAM" id="Phobius"/>
    </source>
</evidence>
<gene>
    <name evidence="3" type="ORF">G4Y79_18825</name>
</gene>
<dbReference type="AlphaFoldDB" id="A0A7S8E7D5"/>
<keyword evidence="2" id="KW-0812">Transmembrane</keyword>
<protein>
    <submittedName>
        <fullName evidence="3">Uncharacterized protein</fullName>
    </submittedName>
</protein>
<keyword evidence="2" id="KW-1133">Transmembrane helix</keyword>
<name>A0A7S8E7D5_9CHLR</name>
<accession>A0A7S8E7D5</accession>
<dbReference type="RefSeq" id="WP_195169797.1">
    <property type="nucleotide sequence ID" value="NZ_CP062983.1"/>
</dbReference>
<feature type="transmembrane region" description="Helical" evidence="2">
    <location>
        <begin position="107"/>
        <end position="128"/>
    </location>
</feature>
<keyword evidence="2" id="KW-0472">Membrane</keyword>